<organism evidence="1">
    <name type="scientific">marine sediment metagenome</name>
    <dbReference type="NCBI Taxonomy" id="412755"/>
    <lineage>
        <taxon>unclassified sequences</taxon>
        <taxon>metagenomes</taxon>
        <taxon>ecological metagenomes</taxon>
    </lineage>
</organism>
<name>X1D4A2_9ZZZZ</name>
<accession>X1D4A2</accession>
<dbReference type="EMBL" id="BART01024317">
    <property type="protein sequence ID" value="GAH03090.1"/>
    <property type="molecule type" value="Genomic_DNA"/>
</dbReference>
<proteinExistence type="predicted"/>
<comment type="caution">
    <text evidence="1">The sequence shown here is derived from an EMBL/GenBank/DDBJ whole genome shotgun (WGS) entry which is preliminary data.</text>
</comment>
<sequence>MTAQTQLQERIVIPYAPDIPGLIFRGYQGESDFQVILDLINSSKGPDQLDRSDTLEDVTRYYTHLNNCD</sequence>
<feature type="non-terminal residue" evidence="1">
    <location>
        <position position="69"/>
    </location>
</feature>
<gene>
    <name evidence="1" type="ORF">S01H4_43969</name>
</gene>
<reference evidence="1" key="1">
    <citation type="journal article" date="2014" name="Front. Microbiol.">
        <title>High frequency of phylogenetically diverse reductive dehalogenase-homologous genes in deep subseafloor sedimentary metagenomes.</title>
        <authorList>
            <person name="Kawai M."/>
            <person name="Futagami T."/>
            <person name="Toyoda A."/>
            <person name="Takaki Y."/>
            <person name="Nishi S."/>
            <person name="Hori S."/>
            <person name="Arai W."/>
            <person name="Tsubouchi T."/>
            <person name="Morono Y."/>
            <person name="Uchiyama I."/>
            <person name="Ito T."/>
            <person name="Fujiyama A."/>
            <person name="Inagaki F."/>
            <person name="Takami H."/>
        </authorList>
    </citation>
    <scope>NUCLEOTIDE SEQUENCE</scope>
    <source>
        <strain evidence="1">Expedition CK06-06</strain>
    </source>
</reference>
<protein>
    <submittedName>
        <fullName evidence="1">Uncharacterized protein</fullName>
    </submittedName>
</protein>
<evidence type="ECO:0000313" key="1">
    <source>
        <dbReference type="EMBL" id="GAH03090.1"/>
    </source>
</evidence>
<dbReference type="AlphaFoldDB" id="X1D4A2"/>